<name>A0A8J2VML4_9RHOB</name>
<dbReference type="AlphaFoldDB" id="A0A8J2VML4"/>
<sequence length="104" mass="11041">MVAPQQQKLRVTGPVAITGNSLAEGIVVWRTADGTWSRRMSDAAVVSTSEEALALLQMAEKDGINAVGCYVAHVATDSQGRAKPLNLRERIRTEGPTVALPGQV</sequence>
<dbReference type="Proteomes" id="UP000602745">
    <property type="component" value="Unassembled WGS sequence"/>
</dbReference>
<protein>
    <recommendedName>
        <fullName evidence="3">DUF2849 domain-containing protein</fullName>
    </recommendedName>
</protein>
<reference evidence="1" key="2">
    <citation type="submission" date="2020-09" db="EMBL/GenBank/DDBJ databases">
        <authorList>
            <person name="Sun Q."/>
            <person name="Sedlacek I."/>
        </authorList>
    </citation>
    <scope>NUCLEOTIDE SEQUENCE</scope>
    <source>
        <strain evidence="1">CCM 7684</strain>
    </source>
</reference>
<evidence type="ECO:0000313" key="2">
    <source>
        <dbReference type="Proteomes" id="UP000602745"/>
    </source>
</evidence>
<keyword evidence="2" id="KW-1185">Reference proteome</keyword>
<evidence type="ECO:0008006" key="3">
    <source>
        <dbReference type="Google" id="ProtNLM"/>
    </source>
</evidence>
<proteinExistence type="predicted"/>
<accession>A0A8J2VML4</accession>
<comment type="caution">
    <text evidence="1">The sequence shown here is derived from an EMBL/GenBank/DDBJ whole genome shotgun (WGS) entry which is preliminary data.</text>
</comment>
<gene>
    <name evidence="1" type="ORF">GCM10007276_04810</name>
</gene>
<dbReference type="RefSeq" id="WP_188408100.1">
    <property type="nucleotide sequence ID" value="NZ_BMCP01000001.1"/>
</dbReference>
<dbReference type="Pfam" id="PF11011">
    <property type="entry name" value="DUF2849"/>
    <property type="match status" value="1"/>
</dbReference>
<evidence type="ECO:0000313" key="1">
    <source>
        <dbReference type="EMBL" id="GGE30639.1"/>
    </source>
</evidence>
<organism evidence="1 2">
    <name type="scientific">Agaricicola taiwanensis</name>
    <dbReference type="NCBI Taxonomy" id="591372"/>
    <lineage>
        <taxon>Bacteria</taxon>
        <taxon>Pseudomonadati</taxon>
        <taxon>Pseudomonadota</taxon>
        <taxon>Alphaproteobacteria</taxon>
        <taxon>Rhodobacterales</taxon>
        <taxon>Paracoccaceae</taxon>
        <taxon>Agaricicola</taxon>
    </lineage>
</organism>
<dbReference type="EMBL" id="BMCP01000001">
    <property type="protein sequence ID" value="GGE30639.1"/>
    <property type="molecule type" value="Genomic_DNA"/>
</dbReference>
<dbReference type="InterPro" id="IPR021270">
    <property type="entry name" value="DUF2849"/>
</dbReference>
<reference evidence="1" key="1">
    <citation type="journal article" date="2014" name="Int. J. Syst. Evol. Microbiol.">
        <title>Complete genome sequence of Corynebacterium casei LMG S-19264T (=DSM 44701T), isolated from a smear-ripened cheese.</title>
        <authorList>
            <consortium name="US DOE Joint Genome Institute (JGI-PGF)"/>
            <person name="Walter F."/>
            <person name="Albersmeier A."/>
            <person name="Kalinowski J."/>
            <person name="Ruckert C."/>
        </authorList>
    </citation>
    <scope>NUCLEOTIDE SEQUENCE</scope>
    <source>
        <strain evidence="1">CCM 7684</strain>
    </source>
</reference>